<feature type="chain" id="PRO_5028808242" evidence="1">
    <location>
        <begin position="24"/>
        <end position="280"/>
    </location>
</feature>
<protein>
    <submittedName>
        <fullName evidence="2">Uncharacterized protein</fullName>
    </submittedName>
</protein>
<proteinExistence type="predicted"/>
<feature type="signal peptide" evidence="1">
    <location>
        <begin position="1"/>
        <end position="23"/>
    </location>
</feature>
<accession>A0A6V8KWY0</accession>
<gene>
    <name evidence="2" type="ORF">Phou_105270</name>
</gene>
<evidence type="ECO:0000313" key="3">
    <source>
        <dbReference type="Proteomes" id="UP000482800"/>
    </source>
</evidence>
<keyword evidence="1" id="KW-0732">Signal</keyword>
<sequence>MTTAALAVTATLATLWGAAPAAAALPPVPPQGVKMIGSSPYGHAYVVNDVAAHPAHAWYAAGPGSTDSTGYVDYVIRTGTGRYTVWLPGLGANGVAVITEANGAYCGVTAVRAIEDRDVPGTDVEVACFSTGSLTLTASPTLGGTPAGVAANATFALTYAHLGLTAPGQPPPPPGAPSAYLRATRPTAPFYQPDLAFQYNATGARNTVERVGTGEYLVRLPGLDARAGAATVTAFGPGNHRCTARDHAGSGGLVVVACRTPDGVPTDAPFALLRDGTTAG</sequence>
<dbReference type="EMBL" id="BLPF01000005">
    <property type="protein sequence ID" value="GFJ86347.1"/>
    <property type="molecule type" value="Genomic_DNA"/>
</dbReference>
<dbReference type="AlphaFoldDB" id="A0A6V8KWY0"/>
<evidence type="ECO:0000313" key="2">
    <source>
        <dbReference type="EMBL" id="GFJ86347.1"/>
    </source>
</evidence>
<reference evidence="2 3" key="2">
    <citation type="submission" date="2020-03" db="EMBL/GenBank/DDBJ databases">
        <authorList>
            <person name="Ichikawa N."/>
            <person name="Kimura A."/>
            <person name="Kitahashi Y."/>
            <person name="Uohara A."/>
        </authorList>
    </citation>
    <scope>NUCLEOTIDE SEQUENCE [LARGE SCALE GENOMIC DNA]</scope>
    <source>
        <strain evidence="2 3">NBRC 108639</strain>
    </source>
</reference>
<organism evidence="2 3">
    <name type="scientific">Phytohabitans houttuyneae</name>
    <dbReference type="NCBI Taxonomy" id="1076126"/>
    <lineage>
        <taxon>Bacteria</taxon>
        <taxon>Bacillati</taxon>
        <taxon>Actinomycetota</taxon>
        <taxon>Actinomycetes</taxon>
        <taxon>Micromonosporales</taxon>
        <taxon>Micromonosporaceae</taxon>
    </lineage>
</organism>
<evidence type="ECO:0000256" key="1">
    <source>
        <dbReference type="SAM" id="SignalP"/>
    </source>
</evidence>
<comment type="caution">
    <text evidence="2">The sequence shown here is derived from an EMBL/GenBank/DDBJ whole genome shotgun (WGS) entry which is preliminary data.</text>
</comment>
<dbReference type="Proteomes" id="UP000482800">
    <property type="component" value="Unassembled WGS sequence"/>
</dbReference>
<name>A0A6V8KWY0_9ACTN</name>
<reference evidence="2 3" key="1">
    <citation type="submission" date="2020-03" db="EMBL/GenBank/DDBJ databases">
        <title>Whole genome shotgun sequence of Phytohabitans houttuyneae NBRC 108639.</title>
        <authorList>
            <person name="Komaki H."/>
            <person name="Tamura T."/>
        </authorList>
    </citation>
    <scope>NUCLEOTIDE SEQUENCE [LARGE SCALE GENOMIC DNA]</scope>
    <source>
        <strain evidence="2 3">NBRC 108639</strain>
    </source>
</reference>
<keyword evidence="3" id="KW-1185">Reference proteome</keyword>